<name>A0ABX8R643_9ACTN</name>
<dbReference type="InterPro" id="IPR009003">
    <property type="entry name" value="Peptidase_S1_PA"/>
</dbReference>
<gene>
    <name evidence="1" type="ORF">AGRA3207_007248</name>
</gene>
<evidence type="ECO:0000313" key="1">
    <source>
        <dbReference type="EMBL" id="QXJ25719.1"/>
    </source>
</evidence>
<protein>
    <submittedName>
        <fullName evidence="1">Trypsin-like peptidase domain-containing protein</fullName>
    </submittedName>
</protein>
<dbReference type="SUPFAM" id="SSF50494">
    <property type="entry name" value="Trypsin-like serine proteases"/>
    <property type="match status" value="1"/>
</dbReference>
<organism evidence="1 2">
    <name type="scientific">Actinomadura graeca</name>
    <dbReference type="NCBI Taxonomy" id="2750812"/>
    <lineage>
        <taxon>Bacteria</taxon>
        <taxon>Bacillati</taxon>
        <taxon>Actinomycetota</taxon>
        <taxon>Actinomycetes</taxon>
        <taxon>Streptosporangiales</taxon>
        <taxon>Thermomonosporaceae</taxon>
        <taxon>Actinomadura</taxon>
    </lineage>
</organism>
<accession>A0ABX8R643</accession>
<evidence type="ECO:0000313" key="2">
    <source>
        <dbReference type="Proteomes" id="UP001049518"/>
    </source>
</evidence>
<dbReference type="Pfam" id="PF13365">
    <property type="entry name" value="Trypsin_2"/>
    <property type="match status" value="1"/>
</dbReference>
<dbReference type="Proteomes" id="UP001049518">
    <property type="component" value="Chromosome"/>
</dbReference>
<dbReference type="InterPro" id="IPR043504">
    <property type="entry name" value="Peptidase_S1_PA_chymotrypsin"/>
</dbReference>
<dbReference type="EMBL" id="CP059572">
    <property type="protein sequence ID" value="QXJ25719.1"/>
    <property type="molecule type" value="Genomic_DNA"/>
</dbReference>
<dbReference type="RefSeq" id="WP_231331873.1">
    <property type="nucleotide sequence ID" value="NZ_CP059572.1"/>
</dbReference>
<reference evidence="1" key="1">
    <citation type="submission" date="2020-07" db="EMBL/GenBank/DDBJ databases">
        <authorList>
            <person name="Tarantini F.S."/>
            <person name="Hong K.W."/>
            <person name="Chan K.G."/>
        </authorList>
    </citation>
    <scope>NUCLEOTIDE SEQUENCE</scope>
    <source>
        <strain evidence="1">32-07</strain>
    </source>
</reference>
<keyword evidence="2" id="KW-1185">Reference proteome</keyword>
<sequence length="481" mass="50536">MLLGSEQVLTCAHVISAGAGDRFPGQELGVDFLGLPGVPAGRARVAAGCWVPPDEAGQGDLALLDLAEPAPDGSGAPLCELPLWRREVYTRGYPLRLDDGVWIGGTLSGSGGPGREWIQLDTPDGRVDRGFSGSAVVDEMSGTVVGIVVGRWRGADAGLAWMIPVHTIVRHLPRVAGHVLPAPPAEVSAAWKVVLFLRGGGPGGIKIVVTGEDGSADSASLSRIFESSGHSARVPDTGGGSDAALALDVSGMSAGQVSRRIEAELGPAPVSDAALMIDGLDDAADPAAVADEVIKPLAERDNRVVVCLRRDSEELRGMLGFPAERRLTALRDRLAEVTAAEHAARERHQYVAARVAPVPAIPAGARKLRLRVSAVRAEAAAGGDVLAELEDCESQAERLLGEAVRTHRHLDELLSERDRLRGLLAAYRHATRPAEPEPGLAALYRRAHGMLARGPCDLPAAAAAVDRYLRALPREPSHDPL</sequence>
<dbReference type="Gene3D" id="2.40.10.10">
    <property type="entry name" value="Trypsin-like serine proteases"/>
    <property type="match status" value="1"/>
</dbReference>
<proteinExistence type="predicted"/>